<proteinExistence type="predicted"/>
<dbReference type="AlphaFoldDB" id="A0A7W9C7E6"/>
<name>A0A7W9C7E6_9CAUL</name>
<evidence type="ECO:0000313" key="2">
    <source>
        <dbReference type="EMBL" id="MBB5740529.1"/>
    </source>
</evidence>
<protein>
    <submittedName>
        <fullName evidence="2">Uncharacterized protein</fullName>
    </submittedName>
</protein>
<evidence type="ECO:0000313" key="3">
    <source>
        <dbReference type="Proteomes" id="UP000527324"/>
    </source>
</evidence>
<organism evidence="2 3">
    <name type="scientific">Brevundimonas aurantiaca</name>
    <dbReference type="NCBI Taxonomy" id="74316"/>
    <lineage>
        <taxon>Bacteria</taxon>
        <taxon>Pseudomonadati</taxon>
        <taxon>Pseudomonadota</taxon>
        <taxon>Alphaproteobacteria</taxon>
        <taxon>Caulobacterales</taxon>
        <taxon>Caulobacteraceae</taxon>
        <taxon>Brevundimonas</taxon>
    </lineage>
</organism>
<accession>A0A7W9C7E6</accession>
<evidence type="ECO:0000256" key="1">
    <source>
        <dbReference type="SAM" id="MobiDB-lite"/>
    </source>
</evidence>
<keyword evidence="3" id="KW-1185">Reference proteome</keyword>
<sequence>MHDTRAKDDASTDVPHAKRVEPRQGKPDQLEPRLKPDEGREEALVDESIEETFPASDPISPKHIT</sequence>
<gene>
    <name evidence="2" type="ORF">GGQ93_002248</name>
</gene>
<dbReference type="RefSeq" id="WP_183217066.1">
    <property type="nucleotide sequence ID" value="NZ_CAJFZW010000030.1"/>
</dbReference>
<dbReference type="EMBL" id="JACHOQ010000005">
    <property type="protein sequence ID" value="MBB5740529.1"/>
    <property type="molecule type" value="Genomic_DNA"/>
</dbReference>
<reference evidence="2 3" key="1">
    <citation type="submission" date="2020-08" db="EMBL/GenBank/DDBJ databases">
        <title>Genomic Encyclopedia of Type Strains, Phase IV (KMG-IV): sequencing the most valuable type-strain genomes for metagenomic binning, comparative biology and taxonomic classification.</title>
        <authorList>
            <person name="Goeker M."/>
        </authorList>
    </citation>
    <scope>NUCLEOTIDE SEQUENCE [LARGE SCALE GENOMIC DNA]</scope>
    <source>
        <strain evidence="2 3">DSM 4731</strain>
    </source>
</reference>
<feature type="region of interest" description="Disordered" evidence="1">
    <location>
        <begin position="1"/>
        <end position="65"/>
    </location>
</feature>
<comment type="caution">
    <text evidence="2">The sequence shown here is derived from an EMBL/GenBank/DDBJ whole genome shotgun (WGS) entry which is preliminary data.</text>
</comment>
<dbReference type="Proteomes" id="UP000527324">
    <property type="component" value="Unassembled WGS sequence"/>
</dbReference>
<feature type="compositionally biased region" description="Basic and acidic residues" evidence="1">
    <location>
        <begin position="1"/>
        <end position="43"/>
    </location>
</feature>